<sequence>MAMTAKGMADAIRTRQGALEPVQASDPAQAQAFAQKSLEALCQGIIDEITAHAVVTTTSGAPDGEHSGNIS</sequence>
<dbReference type="EMBL" id="CAADHO010000001">
    <property type="protein sequence ID" value="VFQ42470.1"/>
    <property type="molecule type" value="Genomic_DNA"/>
</dbReference>
<evidence type="ECO:0000313" key="1">
    <source>
        <dbReference type="EMBL" id="VFQ42470.1"/>
    </source>
</evidence>
<accession>A0A4U8YGW3</accession>
<proteinExistence type="predicted"/>
<protein>
    <submittedName>
        <fullName evidence="1">Uncharacterized protein</fullName>
    </submittedName>
</protein>
<organism evidence="1 2">
    <name type="scientific">Desulfoluna butyratoxydans</name>
    <dbReference type="NCBI Taxonomy" id="231438"/>
    <lineage>
        <taxon>Bacteria</taxon>
        <taxon>Pseudomonadati</taxon>
        <taxon>Thermodesulfobacteriota</taxon>
        <taxon>Desulfobacteria</taxon>
        <taxon>Desulfobacterales</taxon>
        <taxon>Desulfolunaceae</taxon>
        <taxon>Desulfoluna</taxon>
    </lineage>
</organism>
<evidence type="ECO:0000313" key="2">
    <source>
        <dbReference type="Proteomes" id="UP000507962"/>
    </source>
</evidence>
<dbReference type="RefSeq" id="WP_180136722.1">
    <property type="nucleotide sequence ID" value="NZ_CAADHO010000001.1"/>
</dbReference>
<reference evidence="1 2" key="1">
    <citation type="submission" date="2019-03" db="EMBL/GenBank/DDBJ databases">
        <authorList>
            <person name="Nijsse B."/>
        </authorList>
    </citation>
    <scope>NUCLEOTIDE SEQUENCE [LARGE SCALE GENOMIC DNA]</scope>
    <source>
        <strain evidence="1">Desulfoluna butyratoxydans MSL71</strain>
    </source>
</reference>
<gene>
    <name evidence="1" type="ORF">MSL71_880</name>
</gene>
<dbReference type="Proteomes" id="UP000507962">
    <property type="component" value="Unassembled WGS sequence"/>
</dbReference>
<dbReference type="AlphaFoldDB" id="A0A4U8YGW3"/>
<keyword evidence="2" id="KW-1185">Reference proteome</keyword>
<name>A0A4U8YGW3_9BACT</name>